<dbReference type="InterPro" id="IPR041121">
    <property type="entry name" value="SDH_C"/>
</dbReference>
<evidence type="ECO:0000256" key="1">
    <source>
        <dbReference type="ARBA" id="ARBA00004871"/>
    </source>
</evidence>
<dbReference type="EC" id="1.1.1.25" evidence="9"/>
<feature type="binding site" evidence="9">
    <location>
        <position position="256"/>
    </location>
    <ligand>
        <name>NADP(+)</name>
        <dbReference type="ChEBI" id="CHEBI:58349"/>
    </ligand>
</feature>
<dbReference type="EMBL" id="BSBO01000008">
    <property type="protein sequence ID" value="GLG03842.1"/>
    <property type="molecule type" value="Genomic_DNA"/>
</dbReference>
<dbReference type="PANTHER" id="PTHR21089">
    <property type="entry name" value="SHIKIMATE DEHYDROGENASE"/>
    <property type="match status" value="1"/>
</dbReference>
<dbReference type="Pfam" id="PF18317">
    <property type="entry name" value="SDH_C"/>
    <property type="match status" value="1"/>
</dbReference>
<dbReference type="FunFam" id="3.40.50.10860:FF:000004">
    <property type="entry name" value="Quinate/shikimate dehydrogenase"/>
    <property type="match status" value="1"/>
</dbReference>
<keyword evidence="2 9" id="KW-0028">Amino-acid biosynthesis</keyword>
<evidence type="ECO:0000259" key="11">
    <source>
        <dbReference type="Pfam" id="PF18317"/>
    </source>
</evidence>
<evidence type="ECO:0000313" key="12">
    <source>
        <dbReference type="EMBL" id="GLG03842.1"/>
    </source>
</evidence>
<comment type="catalytic activity">
    <reaction evidence="7">
        <text>shikimate + NAD(+) = 3-dehydroshikimate + NADH + H(+)</text>
        <dbReference type="Rhea" id="RHEA:17741"/>
        <dbReference type="ChEBI" id="CHEBI:15378"/>
        <dbReference type="ChEBI" id="CHEBI:16630"/>
        <dbReference type="ChEBI" id="CHEBI:36208"/>
        <dbReference type="ChEBI" id="CHEBI:57540"/>
        <dbReference type="ChEBI" id="CHEBI:57945"/>
    </reaction>
</comment>
<comment type="pathway">
    <text evidence="1 9">Metabolic intermediate biosynthesis; chorismate biosynthesis; chorismate from D-erythrose 4-phosphate and phosphoenolpyruvate: step 4/7.</text>
</comment>
<feature type="binding site" evidence="9">
    <location>
        <position position="233"/>
    </location>
    <ligand>
        <name>NADP(+)</name>
        <dbReference type="ChEBI" id="CHEBI:58349"/>
    </ligand>
</feature>
<feature type="binding site" evidence="9">
    <location>
        <position position="235"/>
    </location>
    <ligand>
        <name>shikimate</name>
        <dbReference type="ChEBI" id="CHEBI:36208"/>
    </ligand>
</feature>
<dbReference type="AlphaFoldDB" id="A0A9W6C6Y2"/>
<keyword evidence="3 9" id="KW-0521">NADP</keyword>
<evidence type="ECO:0000256" key="2">
    <source>
        <dbReference type="ARBA" id="ARBA00022605"/>
    </source>
</evidence>
<evidence type="ECO:0000313" key="13">
    <source>
        <dbReference type="Proteomes" id="UP001145145"/>
    </source>
</evidence>
<accession>A0A9W6C6Y2</accession>
<feature type="binding site" evidence="9">
    <location>
        <begin position="133"/>
        <end position="137"/>
    </location>
    <ligand>
        <name>NADP(+)</name>
        <dbReference type="ChEBI" id="CHEBI:58349"/>
    </ligand>
</feature>
<dbReference type="GO" id="GO:0004764">
    <property type="term" value="F:shikimate 3-dehydrogenase (NADP+) activity"/>
    <property type="evidence" value="ECO:0007669"/>
    <property type="project" value="UniProtKB-UniRule"/>
</dbReference>
<dbReference type="PANTHER" id="PTHR21089:SF1">
    <property type="entry name" value="BIFUNCTIONAL 3-DEHYDROQUINATE DEHYDRATASE_SHIKIMATE DEHYDROGENASE, CHLOROPLASTIC"/>
    <property type="match status" value="1"/>
</dbReference>
<dbReference type="GO" id="GO:0009073">
    <property type="term" value="P:aromatic amino acid family biosynthetic process"/>
    <property type="evidence" value="ECO:0007669"/>
    <property type="project" value="UniProtKB-KW"/>
</dbReference>
<dbReference type="CDD" id="cd01065">
    <property type="entry name" value="NAD_bind_Shikimate_DH"/>
    <property type="match status" value="1"/>
</dbReference>
<keyword evidence="5 9" id="KW-0057">Aromatic amino acid biosynthesis</keyword>
<feature type="domain" description="SDH C-terminal" evidence="11">
    <location>
        <begin position="256"/>
        <end position="284"/>
    </location>
</feature>
<evidence type="ECO:0000256" key="6">
    <source>
        <dbReference type="ARBA" id="ARBA00051639"/>
    </source>
</evidence>
<feature type="active site" description="Proton acceptor" evidence="9">
    <location>
        <position position="73"/>
    </location>
</feature>
<evidence type="ECO:0000259" key="10">
    <source>
        <dbReference type="Pfam" id="PF08501"/>
    </source>
</evidence>
<feature type="binding site" evidence="9">
    <location>
        <position position="109"/>
    </location>
    <ligand>
        <name>shikimate</name>
        <dbReference type="ChEBI" id="CHEBI:36208"/>
    </ligand>
</feature>
<comment type="catalytic activity">
    <reaction evidence="9">
        <text>shikimate + NADP(+) = 3-dehydroshikimate + NADPH + H(+)</text>
        <dbReference type="Rhea" id="RHEA:17737"/>
        <dbReference type="ChEBI" id="CHEBI:15378"/>
        <dbReference type="ChEBI" id="CHEBI:16630"/>
        <dbReference type="ChEBI" id="CHEBI:36208"/>
        <dbReference type="ChEBI" id="CHEBI:57783"/>
        <dbReference type="ChEBI" id="CHEBI:58349"/>
        <dbReference type="EC" id="1.1.1.25"/>
    </reaction>
</comment>
<sequence>MSLQISGHTGLLGFFADPASHSRSPLMYNTAFEKLGLDYVYLAFQIDQTTLPDAVQSMRTLRMRGANVSMPNKTAVMQYLDEISTEARLCGAVNTIVNDSGHLTGYNTDGSGAMLALSEAGVSVSGKHLAILGAGGAGTAIITQAALDGVSEISVFVRKSSFWKSEAFLEKIRKETGCQISLLDIGDPAVLKQELVRADILINATSIGMEPNTDACPIPGPEFLNESLFVMDIIYSPEETTLLRYAKEKGLPCCNGLGMLLYQGAAAFRLYTGEELPIEDVKKAWGVETL</sequence>
<evidence type="ECO:0000256" key="3">
    <source>
        <dbReference type="ARBA" id="ARBA00022857"/>
    </source>
</evidence>
<dbReference type="Pfam" id="PF08501">
    <property type="entry name" value="Shikimate_dh_N"/>
    <property type="match status" value="1"/>
</dbReference>
<dbReference type="InterPro" id="IPR046346">
    <property type="entry name" value="Aminoacid_DH-like_N_sf"/>
</dbReference>
<dbReference type="GO" id="GO:0008652">
    <property type="term" value="P:amino acid biosynthetic process"/>
    <property type="evidence" value="ECO:0007669"/>
    <property type="project" value="UniProtKB-KW"/>
</dbReference>
<feature type="binding site" evidence="9">
    <location>
        <begin position="22"/>
        <end position="24"/>
    </location>
    <ligand>
        <name>shikimate</name>
        <dbReference type="ChEBI" id="CHEBI:36208"/>
    </ligand>
</feature>
<dbReference type="GO" id="GO:0030266">
    <property type="term" value="F:quinate 3-dehydrogenase (NAD+) activity"/>
    <property type="evidence" value="ECO:0007669"/>
    <property type="project" value="UniProtKB-EC"/>
</dbReference>
<evidence type="ECO:0000256" key="8">
    <source>
        <dbReference type="ARBA" id="ARBA00060613"/>
    </source>
</evidence>
<comment type="catalytic activity">
    <reaction evidence="6">
        <text>L-quinate + NAD(+) = 3-dehydroquinate + NADH + H(+)</text>
        <dbReference type="Rhea" id="RHEA:22364"/>
        <dbReference type="ChEBI" id="CHEBI:15378"/>
        <dbReference type="ChEBI" id="CHEBI:29751"/>
        <dbReference type="ChEBI" id="CHEBI:32364"/>
        <dbReference type="ChEBI" id="CHEBI:57540"/>
        <dbReference type="ChEBI" id="CHEBI:57945"/>
        <dbReference type="EC" id="1.1.1.24"/>
    </reaction>
</comment>
<comment type="function">
    <text evidence="9">Involved in the biosynthesis of the chorismate, which leads to the biosynthesis of aromatic amino acids. Catalyzes the reversible NADPH linked reduction of 3-dehydroshikimate (DHSA) to yield shikimate (SA).</text>
</comment>
<keyword evidence="4 9" id="KW-0560">Oxidoreductase</keyword>
<comment type="pathway">
    <text evidence="8">Aromatic compound metabolism; 3,4-dihydroxybenzoate biosynthesis; 3-dehydroquinate from D-quinate (NAD(+) route).</text>
</comment>
<proteinExistence type="inferred from homology"/>
<protein>
    <recommendedName>
        <fullName evidence="9">Shikimate dehydrogenase (NADP(+))</fullName>
        <shortName evidence="9">SDH</shortName>
        <ecNumber evidence="9">1.1.1.25</ecNumber>
    </recommendedName>
</protein>
<evidence type="ECO:0000256" key="9">
    <source>
        <dbReference type="HAMAP-Rule" id="MF_00222"/>
    </source>
</evidence>
<feature type="binding site" evidence="9">
    <location>
        <position position="69"/>
    </location>
    <ligand>
        <name>shikimate</name>
        <dbReference type="ChEBI" id="CHEBI:36208"/>
    </ligand>
</feature>
<dbReference type="GO" id="GO:0019632">
    <property type="term" value="P:shikimate metabolic process"/>
    <property type="evidence" value="ECO:0007669"/>
    <property type="project" value="InterPro"/>
</dbReference>
<feature type="binding site" evidence="9">
    <location>
        <position position="263"/>
    </location>
    <ligand>
        <name>shikimate</name>
        <dbReference type="ChEBI" id="CHEBI:36208"/>
    </ligand>
</feature>
<dbReference type="Gene3D" id="3.40.50.10860">
    <property type="entry name" value="Leucine Dehydrogenase, chain A, domain 1"/>
    <property type="match status" value="1"/>
</dbReference>
<dbReference type="GO" id="GO:0009423">
    <property type="term" value="P:chorismate biosynthetic process"/>
    <property type="evidence" value="ECO:0007669"/>
    <property type="project" value="UniProtKB-UniRule"/>
</dbReference>
<feature type="binding site" evidence="9">
    <location>
        <position position="94"/>
    </location>
    <ligand>
        <name>shikimate</name>
        <dbReference type="ChEBI" id="CHEBI:36208"/>
    </ligand>
</feature>
<feature type="domain" description="Shikimate dehydrogenase substrate binding N-terminal" evidence="10">
    <location>
        <begin position="15"/>
        <end position="96"/>
    </location>
</feature>
<dbReference type="RefSeq" id="WP_281872436.1">
    <property type="nucleotide sequence ID" value="NZ_BSBO01000008.1"/>
</dbReference>
<dbReference type="GO" id="GO:0050661">
    <property type="term" value="F:NADP binding"/>
    <property type="evidence" value="ECO:0007669"/>
    <property type="project" value="InterPro"/>
</dbReference>
<gene>
    <name evidence="9 12" type="primary">aroE</name>
    <name evidence="12" type="ORF">Selli1_10160</name>
</gene>
<dbReference type="InterPro" id="IPR013708">
    <property type="entry name" value="Shikimate_DH-bd_N"/>
</dbReference>
<keyword evidence="13" id="KW-1185">Reference proteome</keyword>
<evidence type="ECO:0000256" key="5">
    <source>
        <dbReference type="ARBA" id="ARBA00023141"/>
    </source>
</evidence>
<comment type="similarity">
    <text evidence="9">Belongs to the shikimate dehydrogenase family.</text>
</comment>
<dbReference type="FunFam" id="3.40.50.720:FF:000086">
    <property type="entry name" value="Quinate/shikimate dehydrogenase"/>
    <property type="match status" value="1"/>
</dbReference>
<reference evidence="12 13" key="1">
    <citation type="journal article" date="2023" name="Int. J. Syst. Evol. Microbiol.">
        <title>Sellimonas catena sp. nov., isolated from human faeces.</title>
        <authorList>
            <person name="Hisatomi A."/>
            <person name="Ohkuma M."/>
            <person name="Sakamoto M."/>
        </authorList>
    </citation>
    <scope>NUCLEOTIDE SEQUENCE [LARGE SCALE GENOMIC DNA]</scope>
    <source>
        <strain evidence="12 13">12EGH17</strain>
    </source>
</reference>
<dbReference type="InterPro" id="IPR011342">
    <property type="entry name" value="Shikimate_DH"/>
</dbReference>
<evidence type="ECO:0000256" key="4">
    <source>
        <dbReference type="ARBA" id="ARBA00023002"/>
    </source>
</evidence>
<dbReference type="InterPro" id="IPR036291">
    <property type="entry name" value="NAD(P)-bd_dom_sf"/>
</dbReference>
<dbReference type="NCBIfam" id="TIGR00507">
    <property type="entry name" value="aroE"/>
    <property type="match status" value="1"/>
</dbReference>
<dbReference type="SUPFAM" id="SSF51735">
    <property type="entry name" value="NAD(P)-binding Rossmann-fold domains"/>
    <property type="match status" value="1"/>
</dbReference>
<dbReference type="SUPFAM" id="SSF53223">
    <property type="entry name" value="Aminoacid dehydrogenase-like, N-terminal domain"/>
    <property type="match status" value="1"/>
</dbReference>
<name>A0A9W6C6Y2_9FIRM</name>
<comment type="caution">
    <text evidence="9">Lacks conserved residue(s) required for the propagation of feature annotation.</text>
</comment>
<dbReference type="Proteomes" id="UP001145145">
    <property type="component" value="Unassembled WGS sequence"/>
</dbReference>
<evidence type="ECO:0000256" key="7">
    <source>
        <dbReference type="ARBA" id="ARBA00052329"/>
    </source>
</evidence>
<dbReference type="Gene3D" id="3.40.50.720">
    <property type="entry name" value="NAD(P)-binding Rossmann-like Domain"/>
    <property type="match status" value="1"/>
</dbReference>
<dbReference type="HAMAP" id="MF_00222">
    <property type="entry name" value="Shikimate_DH_AroE"/>
    <property type="match status" value="1"/>
</dbReference>
<comment type="subunit">
    <text evidence="9">Homodimer.</text>
</comment>
<dbReference type="InterPro" id="IPR022893">
    <property type="entry name" value="Shikimate_DH_fam"/>
</dbReference>
<organism evidence="12 13">
    <name type="scientific">Sellimonas catena</name>
    <dbReference type="NCBI Taxonomy" id="2994035"/>
    <lineage>
        <taxon>Bacteria</taxon>
        <taxon>Bacillati</taxon>
        <taxon>Bacillota</taxon>
        <taxon>Clostridia</taxon>
        <taxon>Lachnospirales</taxon>
        <taxon>Lachnospiraceae</taxon>
        <taxon>Sellimonas</taxon>
    </lineage>
</organism>
<comment type="caution">
    <text evidence="12">The sequence shown here is derived from an EMBL/GenBank/DDBJ whole genome shotgun (WGS) entry which is preliminary data.</text>
</comment>